<dbReference type="eggNOG" id="arCOG02859">
    <property type="taxonomic scope" value="Archaea"/>
</dbReference>
<name>F0TBR8_METLA</name>
<feature type="transmembrane region" description="Helical" evidence="1">
    <location>
        <begin position="121"/>
        <end position="140"/>
    </location>
</feature>
<keyword evidence="2" id="KW-0547">Nucleotide-binding</keyword>
<reference evidence="3" key="1">
    <citation type="submission" date="2011-02" db="EMBL/GenBank/DDBJ databases">
        <title>Complete sequence of Methanobacterium sp. AL-21.</title>
        <authorList>
            <consortium name="US DOE Joint Genome Institute"/>
            <person name="Lucas S."/>
            <person name="Copeland A."/>
            <person name="Lapidus A."/>
            <person name="Cheng J.-F."/>
            <person name="Goodwin L."/>
            <person name="Pitluck S."/>
            <person name="Chertkov O."/>
            <person name="Detter J.C."/>
            <person name="Han C."/>
            <person name="Tapia R."/>
            <person name="Land M."/>
            <person name="Hauser L."/>
            <person name="Kyrpides N."/>
            <person name="Ivanova N."/>
            <person name="Mikhailova N."/>
            <person name="Pagani I."/>
            <person name="Cadillo-Quiroz H."/>
            <person name="Imachi H."/>
            <person name="Zinder S."/>
            <person name="Liu W."/>
            <person name="Woyke T."/>
        </authorList>
    </citation>
    <scope>NUCLEOTIDE SEQUENCE [LARGE SCALE GENOMIC DNA]</scope>
    <source>
        <strain evidence="3">AL-21</strain>
    </source>
</reference>
<keyword evidence="1" id="KW-0472">Membrane</keyword>
<organism evidence="2 3">
    <name type="scientific">Methanobacterium lacus (strain AL-21)</name>
    <dbReference type="NCBI Taxonomy" id="877455"/>
    <lineage>
        <taxon>Archaea</taxon>
        <taxon>Methanobacteriati</taxon>
        <taxon>Methanobacteriota</taxon>
        <taxon>Methanomada group</taxon>
        <taxon>Methanobacteria</taxon>
        <taxon>Methanobacteriales</taxon>
        <taxon>Methanobacteriaceae</taxon>
        <taxon>Methanobacterium</taxon>
    </lineage>
</organism>
<dbReference type="KEGG" id="mel:Metbo_0896"/>
<sequence precursor="true">MIKLVKDRRFIFFGLLIVLIILSVYFASNYQNHLENPNTSIIVKNYPLGETVAVSGVVSDVHDGGFNLSDEYHGMDINYTITSGEHVSKGDQVEVLGILQPSYRVNATKILVITSFEYSFMLLRSALVALIFLFFFFRYWEFDLKKLEFRRRR</sequence>
<gene>
    <name evidence="2" type="ordered locus">Metbo_0896</name>
</gene>
<dbReference type="Pfam" id="PF26045">
    <property type="entry name" value="OB_2TM_halo"/>
    <property type="match status" value="1"/>
</dbReference>
<reference evidence="2 3" key="2">
    <citation type="journal article" date="2014" name="Int. J. Syst. Evol. Microbiol.">
        <title>Methanobacterium paludis sp. nov. and a novel strain of Methanobacterium lacus isolated from northern peatlands.</title>
        <authorList>
            <person name="Cadillo-Quiroz H."/>
            <person name="Brauer S.L."/>
            <person name="Goodson N."/>
            <person name="Yavitt J.B."/>
            <person name="Zinder S.H."/>
        </authorList>
    </citation>
    <scope>NUCLEOTIDE SEQUENCE [LARGE SCALE GENOMIC DNA]</scope>
    <source>
        <strain evidence="2 3">AL-21</strain>
    </source>
</reference>
<protein>
    <submittedName>
        <fullName evidence="2">Nucleic acid binding OB-fold tRNA/helicase-type</fullName>
    </submittedName>
</protein>
<dbReference type="GeneID" id="10277345"/>
<dbReference type="RefSeq" id="WP_013644496.1">
    <property type="nucleotide sequence ID" value="NC_015216.1"/>
</dbReference>
<evidence type="ECO:0000256" key="1">
    <source>
        <dbReference type="SAM" id="Phobius"/>
    </source>
</evidence>
<keyword evidence="1" id="KW-0812">Transmembrane</keyword>
<dbReference type="OrthoDB" id="71578at2157"/>
<dbReference type="Proteomes" id="UP000007490">
    <property type="component" value="Chromosome"/>
</dbReference>
<dbReference type="AlphaFoldDB" id="F0TBR8"/>
<keyword evidence="2" id="KW-0347">Helicase</keyword>
<evidence type="ECO:0000313" key="2">
    <source>
        <dbReference type="EMBL" id="ADZ09145.1"/>
    </source>
</evidence>
<proteinExistence type="predicted"/>
<dbReference type="GO" id="GO:0004386">
    <property type="term" value="F:helicase activity"/>
    <property type="evidence" value="ECO:0007669"/>
    <property type="project" value="UniProtKB-KW"/>
</dbReference>
<feature type="transmembrane region" description="Helical" evidence="1">
    <location>
        <begin position="10"/>
        <end position="28"/>
    </location>
</feature>
<accession>F0TBR8</accession>
<keyword evidence="2" id="KW-0067">ATP-binding</keyword>
<dbReference type="STRING" id="877455.Metbo_0896"/>
<dbReference type="InterPro" id="IPR058927">
    <property type="entry name" value="OB_2TM"/>
</dbReference>
<keyword evidence="1" id="KW-1133">Transmembrane helix</keyword>
<keyword evidence="3" id="KW-1185">Reference proteome</keyword>
<keyword evidence="2" id="KW-0378">Hydrolase</keyword>
<dbReference type="HOGENOM" id="CLU_1709134_0_0_2"/>
<evidence type="ECO:0000313" key="3">
    <source>
        <dbReference type="Proteomes" id="UP000007490"/>
    </source>
</evidence>
<dbReference type="EMBL" id="CP002551">
    <property type="protein sequence ID" value="ADZ09145.1"/>
    <property type="molecule type" value="Genomic_DNA"/>
</dbReference>